<proteinExistence type="predicted"/>
<dbReference type="Proteomes" id="UP001595846">
    <property type="component" value="Unassembled WGS sequence"/>
</dbReference>
<sequence>MVDGAARSPVFFERADSTVRVGDDIEGAEVRIEIDGEPALEPALPDVFLFPVDEAVSVVASRMRLHETFGQTVWDRDGNRVGLIADGLDDLPRGTYHASITGAVKIHLRFEGAVDTAEEYFDEAGHSIVELRFDEPTSVAIGARSFRSFPSATITVPDEPESLLSALPYLSSSIKEFTCERSWPTLRQHPPAIERGDRLDVPPELRLPETGVEIRVPATYEHCYQVAPLAFYLGADLCVGDVPTLVLENGHVEPLATGRASLSECVGDLLGRCLLLDSLVRKAGYKPMENAEYDQLAPELPFYPPNLYDVPLADQLLEYLEVPHDVLAPYVPRWPKRAVLRPTIADVACLPSLLHELARIDVAPSAERVHPTISDGERGETRRDRNREAQRSAALLTAHTFPEPVSGSCRLYPDAMKRAPTVERPAPDCAHLTLATDDPDRARAFHRFADRIRHETTISVLEAPAASTLREALCADRTALYCELATNGDGIRCSDRRLRFDTLQDVESPVVWLAGAPPGATGDSLVSSGAIAVVLTDDAPDGTTICGTFTQLLAGFSVADAVYTADVDREVAVRFVGDASVTVVRHVCKSPAVFDVSSIGDDRYAFTIRSYPTDVVRQGAAIEPLSPDDVIGRVLAECNHDGNWLVGTDAEQALPITTEEVAALIDDDGFSVRLDGRLVVADDASERDRQEVVRERNPG</sequence>
<evidence type="ECO:0000256" key="1">
    <source>
        <dbReference type="SAM" id="MobiDB-lite"/>
    </source>
</evidence>
<reference evidence="2 3" key="1">
    <citation type="journal article" date="2019" name="Int. J. Syst. Evol. Microbiol.">
        <title>The Global Catalogue of Microorganisms (GCM) 10K type strain sequencing project: providing services to taxonomists for standard genome sequencing and annotation.</title>
        <authorList>
            <consortium name="The Broad Institute Genomics Platform"/>
            <consortium name="The Broad Institute Genome Sequencing Center for Infectious Disease"/>
            <person name="Wu L."/>
            <person name="Ma J."/>
        </authorList>
    </citation>
    <scope>NUCLEOTIDE SEQUENCE [LARGE SCALE GENOMIC DNA]</scope>
    <source>
        <strain evidence="2 3">IBRC-M 10256</strain>
    </source>
</reference>
<dbReference type="GeneID" id="73901645"/>
<dbReference type="RefSeq" id="WP_256532552.1">
    <property type="nucleotide sequence ID" value="NZ_CP101824.1"/>
</dbReference>
<dbReference type="EMBL" id="JBHSAQ010000016">
    <property type="protein sequence ID" value="MFC3960274.1"/>
    <property type="molecule type" value="Genomic_DNA"/>
</dbReference>
<evidence type="ECO:0000313" key="3">
    <source>
        <dbReference type="Proteomes" id="UP001595846"/>
    </source>
</evidence>
<feature type="region of interest" description="Disordered" evidence="1">
    <location>
        <begin position="368"/>
        <end position="388"/>
    </location>
</feature>
<keyword evidence="3" id="KW-1185">Reference proteome</keyword>
<evidence type="ECO:0000313" key="2">
    <source>
        <dbReference type="EMBL" id="MFC3960274.1"/>
    </source>
</evidence>
<gene>
    <name evidence="2" type="ORF">ACFOUR_18120</name>
</gene>
<organism evidence="2 3">
    <name type="scientific">Halovivax cerinus</name>
    <dbReference type="NCBI Taxonomy" id="1487865"/>
    <lineage>
        <taxon>Archaea</taxon>
        <taxon>Methanobacteriati</taxon>
        <taxon>Methanobacteriota</taxon>
        <taxon>Stenosarchaea group</taxon>
        <taxon>Halobacteria</taxon>
        <taxon>Halobacteriales</taxon>
        <taxon>Natrialbaceae</taxon>
        <taxon>Halovivax</taxon>
    </lineage>
</organism>
<protein>
    <submittedName>
        <fullName evidence="2">Uncharacterized protein</fullName>
    </submittedName>
</protein>
<dbReference type="AlphaFoldDB" id="A0ABD5NTB8"/>
<accession>A0ABD5NTB8</accession>
<comment type="caution">
    <text evidence="2">The sequence shown here is derived from an EMBL/GenBank/DDBJ whole genome shotgun (WGS) entry which is preliminary data.</text>
</comment>
<name>A0ABD5NTB8_9EURY</name>